<keyword evidence="3 10" id="KW-0716">Sensory transduction</keyword>
<evidence type="ECO:0000256" key="7">
    <source>
        <dbReference type="ARBA" id="ARBA00023136"/>
    </source>
</evidence>
<evidence type="ECO:0000256" key="2">
    <source>
        <dbReference type="ARBA" id="ARBA00022475"/>
    </source>
</evidence>
<evidence type="ECO:0000256" key="1">
    <source>
        <dbReference type="ARBA" id="ARBA00004651"/>
    </source>
</evidence>
<dbReference type="EMBL" id="MT380379">
    <property type="protein sequence ID" value="QRF70969.1"/>
    <property type="molecule type" value="mRNA"/>
</dbReference>
<feature type="transmembrane region" description="Helical" evidence="10">
    <location>
        <begin position="50"/>
        <end position="67"/>
    </location>
</feature>
<comment type="subcellular location">
    <subcellularLocation>
        <location evidence="1 10">Cell membrane</location>
        <topology evidence="1 10">Multi-pass membrane protein</topology>
    </subcellularLocation>
</comment>
<sequence length="420" mass="48488">MGPSVRSRVGPLNTPYLKLMSITLSILAFWPDEVSGKKRIINRSSKKMLVFYFFVTVLCVLYIKNNVKIQPFLEMGPNYINTLLLVVCLSRLIIPCSASYKELTNTFFNDIHLFHFKDQNEFAMKTYKEVEKYASFFCKILHFEVTSGVFFYNLTPLYKSYRNGMFKDIKPANATYEQAVYYEMPFDYINQFPGFLAVYLANCFISFDVAFIAGIFDLYVYVIIFNLWGHLKILKNNLITFPKPKTFVGTSYNTMPWYSEEESKEVRKLLIKSIEHYKSIKNFMNDMSGLFGPALCCYFSYFQICGCILLVESTQMTAEAIGTHGILTFTTFQQLIQISVIFELIGTQSDTIQDAIYEVPWECMDVKNKKIVLFYLLIAQKPLSFKPLGMVSVGVQTMASILKTTISYFMLLRTTTSSHE</sequence>
<organism evidence="11">
    <name type="scientific">Semiothisa cinerearia</name>
    <dbReference type="NCBI Taxonomy" id="2249628"/>
    <lineage>
        <taxon>Eukaryota</taxon>
        <taxon>Metazoa</taxon>
        <taxon>Ecdysozoa</taxon>
        <taxon>Arthropoda</taxon>
        <taxon>Hexapoda</taxon>
        <taxon>Insecta</taxon>
        <taxon>Pterygota</taxon>
        <taxon>Neoptera</taxon>
        <taxon>Endopterygota</taxon>
        <taxon>Lepidoptera</taxon>
        <taxon>Glossata</taxon>
        <taxon>Ditrysia</taxon>
        <taxon>Geometroidea</taxon>
        <taxon>Geometridae</taxon>
        <taxon>Ennominae</taxon>
        <taxon>Semiothisa</taxon>
    </lineage>
</organism>
<evidence type="ECO:0000256" key="5">
    <source>
        <dbReference type="ARBA" id="ARBA00022725"/>
    </source>
</evidence>
<keyword evidence="6 10" id="KW-1133">Transmembrane helix</keyword>
<evidence type="ECO:0000256" key="3">
    <source>
        <dbReference type="ARBA" id="ARBA00022606"/>
    </source>
</evidence>
<dbReference type="PANTHER" id="PTHR21137:SF35">
    <property type="entry name" value="ODORANT RECEPTOR 19A-RELATED"/>
    <property type="match status" value="1"/>
</dbReference>
<dbReference type="Pfam" id="PF02949">
    <property type="entry name" value="7tm_6"/>
    <property type="match status" value="1"/>
</dbReference>
<evidence type="ECO:0000256" key="8">
    <source>
        <dbReference type="ARBA" id="ARBA00023170"/>
    </source>
</evidence>
<protein>
    <recommendedName>
        <fullName evidence="10">Odorant receptor</fullName>
    </recommendedName>
</protein>
<evidence type="ECO:0000256" key="10">
    <source>
        <dbReference type="RuleBase" id="RU351113"/>
    </source>
</evidence>
<keyword evidence="9 10" id="KW-0807">Transducer</keyword>
<feature type="transmembrane region" description="Helical" evidence="10">
    <location>
        <begin position="290"/>
        <end position="311"/>
    </location>
</feature>
<comment type="caution">
    <text evidence="10">Lacks conserved residue(s) required for the propagation of feature annotation.</text>
</comment>
<feature type="transmembrane region" description="Helical" evidence="10">
    <location>
        <begin position="79"/>
        <end position="100"/>
    </location>
</feature>
<dbReference type="GO" id="GO:0005886">
    <property type="term" value="C:plasma membrane"/>
    <property type="evidence" value="ECO:0007669"/>
    <property type="project" value="UniProtKB-SubCell"/>
</dbReference>
<dbReference type="GO" id="GO:0005549">
    <property type="term" value="F:odorant binding"/>
    <property type="evidence" value="ECO:0007669"/>
    <property type="project" value="InterPro"/>
</dbReference>
<reference evidence="11" key="1">
    <citation type="journal article" name="PLoS ONE">
        <title>Identification of chemosensory genes from the antennal transcriptome of Semiothisa cinerearia.</title>
        <authorList>
            <person name="Liu P."/>
            <person name="Zhang X."/>
            <person name="Meng R."/>
            <person name="Liu C."/>
            <person name="Li M."/>
            <person name="Zhang T."/>
        </authorList>
    </citation>
    <scope>NUCLEOTIDE SEQUENCE</scope>
</reference>
<dbReference type="AlphaFoldDB" id="A0A889XL75"/>
<evidence type="ECO:0000313" key="11">
    <source>
        <dbReference type="EMBL" id="QRF70969.1"/>
    </source>
</evidence>
<comment type="similarity">
    <text evidence="10">Belongs to the insect chemoreceptor superfamily. Heteromeric odorant receptor channel (TC 1.A.69) family.</text>
</comment>
<dbReference type="InterPro" id="IPR004117">
    <property type="entry name" value="7tm6_olfct_rcpt"/>
</dbReference>
<name>A0A889XL75_9NEOP</name>
<evidence type="ECO:0000256" key="4">
    <source>
        <dbReference type="ARBA" id="ARBA00022692"/>
    </source>
</evidence>
<proteinExistence type="evidence at transcript level"/>
<keyword evidence="4 10" id="KW-0812">Transmembrane</keyword>
<evidence type="ECO:0000256" key="6">
    <source>
        <dbReference type="ARBA" id="ARBA00022989"/>
    </source>
</evidence>
<keyword evidence="7 10" id="KW-0472">Membrane</keyword>
<gene>
    <name evidence="11" type="primary">OR6</name>
</gene>
<keyword evidence="8 10" id="KW-0675">Receptor</keyword>
<evidence type="ECO:0000256" key="9">
    <source>
        <dbReference type="ARBA" id="ARBA00023224"/>
    </source>
</evidence>
<accession>A0A889XL75</accession>
<keyword evidence="5 10" id="KW-0552">Olfaction</keyword>
<feature type="transmembrane region" description="Helical" evidence="10">
    <location>
        <begin position="195"/>
        <end position="228"/>
    </location>
</feature>
<dbReference type="GO" id="GO:0007165">
    <property type="term" value="P:signal transduction"/>
    <property type="evidence" value="ECO:0007669"/>
    <property type="project" value="UniProtKB-KW"/>
</dbReference>
<keyword evidence="2" id="KW-1003">Cell membrane</keyword>
<dbReference type="PANTHER" id="PTHR21137">
    <property type="entry name" value="ODORANT RECEPTOR"/>
    <property type="match status" value="1"/>
</dbReference>
<dbReference type="GO" id="GO:0004984">
    <property type="term" value="F:olfactory receptor activity"/>
    <property type="evidence" value="ECO:0007669"/>
    <property type="project" value="InterPro"/>
</dbReference>